<gene>
    <name evidence="12" type="ORF">DW001_12220</name>
    <name evidence="11" type="ORF">DW028_05060</name>
    <name evidence="10" type="ORF">DW703_15030</name>
    <name evidence="9" type="ORF">DW753_05350</name>
    <name evidence="8" type="ORF">DW848_08790</name>
    <name evidence="7" type="ORF">DW912_02590</name>
    <name evidence="6" type="ORF">DWW89_12325</name>
    <name evidence="5" type="ORF">DXD95_03590</name>
    <name evidence="2" type="ORF">ERS852580_00192</name>
    <name evidence="4" type="ORF">G4312_03840</name>
    <name evidence="3" type="ORF">GKE44_04130</name>
    <name evidence="1" type="ORF">T1815_21331</name>
</gene>
<dbReference type="Proteomes" id="UP001193756">
    <property type="component" value="Unassembled WGS sequence"/>
</dbReference>
<dbReference type="EMBL" id="QSFZ01000002">
    <property type="protein sequence ID" value="RHA93926.1"/>
    <property type="molecule type" value="Genomic_DNA"/>
</dbReference>
<evidence type="ECO:0000313" key="14">
    <source>
        <dbReference type="Proteomes" id="UP000095673"/>
    </source>
</evidence>
<dbReference type="Proteomes" id="UP000283297">
    <property type="component" value="Unassembled WGS sequence"/>
</dbReference>
<reference evidence="4" key="6">
    <citation type="submission" date="2020-02" db="EMBL/GenBank/DDBJ databases">
        <authorList>
            <person name="Littmann E."/>
            <person name="Sorbara M."/>
        </authorList>
    </citation>
    <scope>NUCLEOTIDE SEQUENCE</scope>
    <source>
        <strain evidence="4">MSK.16.45</strain>
    </source>
</reference>
<keyword evidence="13" id="KW-1185">Reference proteome</keyword>
<dbReference type="EMBL" id="CYXM01000001">
    <property type="protein sequence ID" value="CUM71414.1"/>
    <property type="molecule type" value="Genomic_DNA"/>
</dbReference>
<evidence type="ECO:0000313" key="8">
    <source>
        <dbReference type="EMBL" id="RHC39095.1"/>
    </source>
</evidence>
<reference evidence="4" key="5">
    <citation type="journal article" date="2020" name="Cell Host Microbe">
        <title>Functional and Genomic Variation between Human-Derived Isolates of Lachnospiraceae Reveals Inter- and Intra-Species Diversity.</title>
        <authorList>
            <person name="Sorbara M.T."/>
            <person name="Littmann E.R."/>
            <person name="Fontana E."/>
            <person name="Moody T.U."/>
            <person name="Kohout C.E."/>
            <person name="Gjonbalaj M."/>
            <person name="Eaton V."/>
            <person name="Seok R."/>
            <person name="Leiner I.M."/>
            <person name="Pamer E.G."/>
        </authorList>
    </citation>
    <scope>NUCLEOTIDE SEQUENCE</scope>
    <source>
        <strain evidence="4">MSK.16.45</strain>
    </source>
</reference>
<evidence type="ECO:0000313" key="11">
    <source>
        <dbReference type="EMBL" id="RHL29991.1"/>
    </source>
</evidence>
<dbReference type="Proteomes" id="UP000049472">
    <property type="component" value="Unassembled WGS sequence"/>
</dbReference>
<evidence type="ECO:0008006" key="24">
    <source>
        <dbReference type="Google" id="ProtNLM"/>
    </source>
</evidence>
<dbReference type="EMBL" id="CVRQ01000023">
    <property type="protein sequence ID" value="CRL39675.1"/>
    <property type="molecule type" value="Genomic_DNA"/>
</dbReference>
<dbReference type="EMBL" id="QRXR01000022">
    <property type="protein sequence ID" value="RGU21591.1"/>
    <property type="molecule type" value="Genomic_DNA"/>
</dbReference>
<evidence type="ECO:0000313" key="1">
    <source>
        <dbReference type="EMBL" id="CRL39675.1"/>
    </source>
</evidence>
<dbReference type="Proteomes" id="UP000283765">
    <property type="component" value="Unassembled WGS sequence"/>
</dbReference>
<dbReference type="EMBL" id="QSHU01000010">
    <property type="protein sequence ID" value="RHC39095.1"/>
    <property type="molecule type" value="Genomic_DNA"/>
</dbReference>
<dbReference type="Proteomes" id="UP000465607">
    <property type="component" value="Unassembled WGS sequence"/>
</dbReference>
<evidence type="ECO:0000313" key="6">
    <source>
        <dbReference type="EMBL" id="RGU21591.1"/>
    </source>
</evidence>
<reference evidence="1" key="1">
    <citation type="submission" date="2015-05" db="EMBL/GenBank/DDBJ databases">
        <authorList>
            <person name="Wang D.B."/>
            <person name="Wang M."/>
        </authorList>
    </citation>
    <scope>NUCLEOTIDE SEQUENCE [LARGE SCALE GENOMIC DNA]</scope>
    <source>
        <strain evidence="1">T1-815</strain>
    </source>
</reference>
<proteinExistence type="predicted"/>
<dbReference type="Proteomes" id="UP000286220">
    <property type="component" value="Unassembled WGS sequence"/>
</dbReference>
<dbReference type="Proteomes" id="UP000260642">
    <property type="component" value="Unassembled WGS sequence"/>
</dbReference>
<dbReference type="Proteomes" id="UP000283501">
    <property type="component" value="Unassembled WGS sequence"/>
</dbReference>
<dbReference type="OrthoDB" id="1836949at2"/>
<evidence type="ECO:0000313" key="18">
    <source>
        <dbReference type="Proteomes" id="UP000283501"/>
    </source>
</evidence>
<protein>
    <recommendedName>
        <fullName evidence="24">Ferritin-like domain-containing protein</fullName>
    </recommendedName>
</protein>
<evidence type="ECO:0000313" key="15">
    <source>
        <dbReference type="Proteomes" id="UP000260642"/>
    </source>
</evidence>
<evidence type="ECO:0000313" key="13">
    <source>
        <dbReference type="Proteomes" id="UP000049472"/>
    </source>
</evidence>
<evidence type="ECO:0000313" key="21">
    <source>
        <dbReference type="Proteomes" id="UP000286104"/>
    </source>
</evidence>
<evidence type="ECO:0000313" key="22">
    <source>
        <dbReference type="Proteomes" id="UP000286220"/>
    </source>
</evidence>
<reference evidence="15 16" key="3">
    <citation type="submission" date="2018-08" db="EMBL/GenBank/DDBJ databases">
        <title>A genome reference for cultivated species of the human gut microbiota.</title>
        <authorList>
            <person name="Zou Y."/>
            <person name="Xue W."/>
            <person name="Luo G."/>
        </authorList>
    </citation>
    <scope>NUCLEOTIDE SEQUENCE [LARGE SCALE GENOMIC DNA]</scope>
    <source>
        <strain evidence="6 19">AF17-27</strain>
        <strain evidence="12 16">AF36-2BH</strain>
        <strain evidence="11 17">AF38-24</strain>
        <strain evidence="10 18">AM26-2LB</strain>
        <strain evidence="9 20">AM29-10</strain>
        <strain evidence="8 21">AM36-3AA</strain>
        <strain evidence="7 22">AM42-17AT</strain>
        <strain evidence="5 15">TM10-3</strain>
    </source>
</reference>
<evidence type="ECO:0000313" key="23">
    <source>
        <dbReference type="Proteomes" id="UP000465607"/>
    </source>
</evidence>
<evidence type="ECO:0000313" key="19">
    <source>
        <dbReference type="Proteomes" id="UP000283765"/>
    </source>
</evidence>
<dbReference type="Proteomes" id="UP000095673">
    <property type="component" value="Unassembled WGS sequence"/>
</dbReference>
<dbReference type="EMBL" id="JAAIMP010000004">
    <property type="protein sequence ID" value="NSC76427.1"/>
    <property type="molecule type" value="Genomic_DNA"/>
</dbReference>
<accession>A0A0M6WPX8</accession>
<organism evidence="1 13">
    <name type="scientific">Agathobacter rectalis</name>
    <dbReference type="NCBI Taxonomy" id="39491"/>
    <lineage>
        <taxon>Bacteria</taxon>
        <taxon>Bacillati</taxon>
        <taxon>Bacillota</taxon>
        <taxon>Clostridia</taxon>
        <taxon>Lachnospirales</taxon>
        <taxon>Lachnospiraceae</taxon>
        <taxon>Agathobacter</taxon>
    </lineage>
</organism>
<evidence type="ECO:0000313" key="12">
    <source>
        <dbReference type="EMBL" id="RHL77178.1"/>
    </source>
</evidence>
<dbReference type="Proteomes" id="UP000285290">
    <property type="component" value="Unassembled WGS sequence"/>
</dbReference>
<evidence type="ECO:0000313" key="3">
    <source>
        <dbReference type="EMBL" id="MSD26375.1"/>
    </source>
</evidence>
<reference evidence="3 23" key="4">
    <citation type="journal article" date="2019" name="Nat. Med.">
        <title>A library of human gut bacterial isolates paired with longitudinal multiomics data enables mechanistic microbiome research.</title>
        <authorList>
            <person name="Poyet M."/>
            <person name="Groussin M."/>
            <person name="Gibbons S.M."/>
            <person name="Avila-Pacheco J."/>
            <person name="Jiang X."/>
            <person name="Kearney S.M."/>
            <person name="Perrotta A.R."/>
            <person name="Berdy B."/>
            <person name="Zhao S."/>
            <person name="Lieberman T.D."/>
            <person name="Swanson P.K."/>
            <person name="Smith M."/>
            <person name="Roesemann S."/>
            <person name="Alexander J.E."/>
            <person name="Rich S.A."/>
            <person name="Livny J."/>
            <person name="Vlamakis H."/>
            <person name="Clish C."/>
            <person name="Bullock K."/>
            <person name="Deik A."/>
            <person name="Scott J."/>
            <person name="Pierce K.A."/>
            <person name="Xavier R.J."/>
            <person name="Alm E.J."/>
        </authorList>
    </citation>
    <scope>NUCLEOTIDE SEQUENCE [LARGE SCALE GENOMIC DNA]</scope>
    <source>
        <strain evidence="3 23">BIOML-A5</strain>
    </source>
</reference>
<dbReference type="AlphaFoldDB" id="A0A0M6WPX8"/>
<evidence type="ECO:0000313" key="17">
    <source>
        <dbReference type="Proteomes" id="UP000283297"/>
    </source>
</evidence>
<name>A0A0M6WPX8_9FIRM</name>
<evidence type="ECO:0000313" key="20">
    <source>
        <dbReference type="Proteomes" id="UP000285290"/>
    </source>
</evidence>
<evidence type="ECO:0000313" key="7">
    <source>
        <dbReference type="EMBL" id="RHA93926.1"/>
    </source>
</evidence>
<dbReference type="EMBL" id="QRON01000002">
    <property type="protein sequence ID" value="RHL29991.1"/>
    <property type="molecule type" value="Genomic_DNA"/>
</dbReference>
<sequence>MNPFKMRPERTGDLFVDWEKFWVKPYNKNEVNPYTRTRIILMNGTEFENVWFSHQFSRSVGDDELRRKLAYIRKSEQQQQKILTHLKPADESALEHTIGYEQLAVDLTAHLAKRVNDKNIKSALDFALLEDFDHLYRYADYLDFTTGEHAEKLVGGYTEITPGRPTISHHRHPYDSIRYPMTDKCPATMDVLAANVITAAEQQTMNYYMNTAALWPDEMGRRLYQEIGMVEEQHVTQYGSLLKPCMSRLENLLVHQYVECWLYWSCYETETDTRIRGIWQFMFEQELKHLHIALELLRQYEKKDWQEVIPDAEFPAPLVLESNIEYVRCVLGSTVNDTACRERYVDVRTNAPETFIRYQRLVNDPVRNVMSHTFIEDYIRKNGEDYRFEVAPNPVPELRDRTKDNICVGRQPLCRNRY</sequence>
<dbReference type="EMBL" id="QRPB01000016">
    <property type="protein sequence ID" value="RHL77178.1"/>
    <property type="molecule type" value="Genomic_DNA"/>
</dbReference>
<dbReference type="RefSeq" id="WP_022293276.1">
    <property type="nucleotide sequence ID" value="NZ_CVRQ01000023.1"/>
</dbReference>
<dbReference type="Proteomes" id="UP000286104">
    <property type="component" value="Unassembled WGS sequence"/>
</dbReference>
<dbReference type="InterPro" id="IPR009078">
    <property type="entry name" value="Ferritin-like_SF"/>
</dbReference>
<dbReference type="Proteomes" id="UP000266698">
    <property type="component" value="Unassembled WGS sequence"/>
</dbReference>
<evidence type="ECO:0000313" key="9">
    <source>
        <dbReference type="EMBL" id="RHE32880.1"/>
    </source>
</evidence>
<evidence type="ECO:0000313" key="4">
    <source>
        <dbReference type="EMBL" id="NSC76427.1"/>
    </source>
</evidence>
<dbReference type="EMBL" id="QSKY01000032">
    <property type="protein sequence ID" value="RHF00276.1"/>
    <property type="molecule type" value="Genomic_DNA"/>
</dbReference>
<dbReference type="SUPFAM" id="SSF47240">
    <property type="entry name" value="Ferritin-like"/>
    <property type="match status" value="1"/>
</dbReference>
<dbReference type="EMBL" id="WKQV01000003">
    <property type="protein sequence ID" value="MSD26375.1"/>
    <property type="molecule type" value="Genomic_DNA"/>
</dbReference>
<reference evidence="13" key="2">
    <citation type="submission" date="2015-05" db="EMBL/GenBank/DDBJ databases">
        <authorList>
            <consortium name="Pathogen Informatics"/>
        </authorList>
    </citation>
    <scope>NUCLEOTIDE SEQUENCE [LARGE SCALE GENOMIC DNA]</scope>
    <source>
        <strain evidence="2 14">2789STDY5834968</strain>
        <strain evidence="13">T1-815</strain>
    </source>
</reference>
<evidence type="ECO:0000313" key="5">
    <source>
        <dbReference type="EMBL" id="RGI69579.1"/>
    </source>
</evidence>
<dbReference type="EMBL" id="QSKC01000005">
    <property type="protein sequence ID" value="RHE32880.1"/>
    <property type="molecule type" value="Genomic_DNA"/>
</dbReference>
<evidence type="ECO:0000313" key="2">
    <source>
        <dbReference type="EMBL" id="CUM71414.1"/>
    </source>
</evidence>
<evidence type="ECO:0000313" key="16">
    <source>
        <dbReference type="Proteomes" id="UP000266698"/>
    </source>
</evidence>
<evidence type="ECO:0000313" key="10">
    <source>
        <dbReference type="EMBL" id="RHF00276.1"/>
    </source>
</evidence>
<dbReference type="EMBL" id="QSOB01000004">
    <property type="protein sequence ID" value="RGI69579.1"/>
    <property type="molecule type" value="Genomic_DNA"/>
</dbReference>